<accession>A0A222NYV5</accession>
<evidence type="ECO:0000256" key="1">
    <source>
        <dbReference type="SAM" id="MobiDB-lite"/>
    </source>
</evidence>
<dbReference type="OrthoDB" id="5638756at2"/>
<keyword evidence="2" id="KW-0732">Signal</keyword>
<evidence type="ECO:0000259" key="3">
    <source>
        <dbReference type="PROSITE" id="PS50914"/>
    </source>
</evidence>
<dbReference type="Proteomes" id="UP000201728">
    <property type="component" value="Chromosome"/>
</dbReference>
<dbReference type="PANTHER" id="PTHR34606:SF15">
    <property type="entry name" value="BON DOMAIN-CONTAINING PROTEIN"/>
    <property type="match status" value="1"/>
</dbReference>
<dbReference type="Pfam" id="PF04972">
    <property type="entry name" value="BON"/>
    <property type="match status" value="2"/>
</dbReference>
<evidence type="ECO:0000313" key="5">
    <source>
        <dbReference type="Proteomes" id="UP000201728"/>
    </source>
</evidence>
<proteinExistence type="predicted"/>
<feature type="compositionally biased region" description="Polar residues" evidence="1">
    <location>
        <begin position="36"/>
        <end position="59"/>
    </location>
</feature>
<dbReference type="InterPro" id="IPR007055">
    <property type="entry name" value="BON_dom"/>
</dbReference>
<feature type="domain" description="BON" evidence="3">
    <location>
        <begin position="136"/>
        <end position="208"/>
    </location>
</feature>
<organism evidence="4 5">
    <name type="scientific">Legionella clemsonensis</name>
    <dbReference type="NCBI Taxonomy" id="1867846"/>
    <lineage>
        <taxon>Bacteria</taxon>
        <taxon>Pseudomonadati</taxon>
        <taxon>Pseudomonadota</taxon>
        <taxon>Gammaproteobacteria</taxon>
        <taxon>Legionellales</taxon>
        <taxon>Legionellaceae</taxon>
        <taxon>Legionella</taxon>
    </lineage>
</organism>
<feature type="region of interest" description="Disordered" evidence="1">
    <location>
        <begin position="211"/>
        <end position="233"/>
    </location>
</feature>
<feature type="chain" id="PRO_5012601035" evidence="2">
    <location>
        <begin position="25"/>
        <end position="233"/>
    </location>
</feature>
<sequence length="233" mass="24506">MDKLIHLKIASALLSGGLAFAAFANVNNTTVAPSTDPATAVQSPQSNQTEGMKSNNTQSTTMHLSDDALLSAVESSLGAYKDKVSIKVTNGIVYLSGQLPSDTDYENVVTLVESTRGIGNVNVDNLTVKDSKAPLQDSWITAKVKAALIQADIMGKDLPSWTVGVETKNGQVFLSGQVASAQEKQAILNVVKSVKGVSKVDDQMQISANAVDNNNNTMNDNATTNDAAQTTGY</sequence>
<dbReference type="PROSITE" id="PS50914">
    <property type="entry name" value="BON"/>
    <property type="match status" value="2"/>
</dbReference>
<feature type="region of interest" description="Disordered" evidence="1">
    <location>
        <begin position="32"/>
        <end position="59"/>
    </location>
</feature>
<name>A0A222NYV5_9GAMM</name>
<dbReference type="InterPro" id="IPR051686">
    <property type="entry name" value="Lipoprotein_DolP"/>
</dbReference>
<evidence type="ECO:0000256" key="2">
    <source>
        <dbReference type="SAM" id="SignalP"/>
    </source>
</evidence>
<evidence type="ECO:0000313" key="4">
    <source>
        <dbReference type="EMBL" id="ASQ44780.1"/>
    </source>
</evidence>
<dbReference type="InterPro" id="IPR014004">
    <property type="entry name" value="Transpt-assoc_nodulatn_dom_bac"/>
</dbReference>
<dbReference type="PANTHER" id="PTHR34606">
    <property type="entry name" value="BON DOMAIN-CONTAINING PROTEIN"/>
    <property type="match status" value="1"/>
</dbReference>
<gene>
    <name evidence="4" type="primary">osmY_1</name>
    <name evidence="4" type="ORF">clem_01070</name>
</gene>
<keyword evidence="5" id="KW-1185">Reference proteome</keyword>
<feature type="signal peptide" evidence="2">
    <location>
        <begin position="1"/>
        <end position="24"/>
    </location>
</feature>
<dbReference type="EMBL" id="CP016397">
    <property type="protein sequence ID" value="ASQ44780.1"/>
    <property type="molecule type" value="Genomic_DNA"/>
</dbReference>
<dbReference type="AlphaFoldDB" id="A0A222NYV5"/>
<feature type="domain" description="BON" evidence="3">
    <location>
        <begin position="61"/>
        <end position="130"/>
    </location>
</feature>
<dbReference type="KEGG" id="lcd:clem_01070"/>
<dbReference type="Gene3D" id="3.30.1340.30">
    <property type="match status" value="2"/>
</dbReference>
<dbReference type="SMART" id="SM00749">
    <property type="entry name" value="BON"/>
    <property type="match status" value="2"/>
</dbReference>
<dbReference type="RefSeq" id="WP_094089910.1">
    <property type="nucleotide sequence ID" value="NZ_CP016397.1"/>
</dbReference>
<protein>
    <submittedName>
        <fullName evidence="4">Osmotically-inducible protein Y</fullName>
    </submittedName>
</protein>
<reference evidence="5" key="1">
    <citation type="submission" date="2016-07" db="EMBL/GenBank/DDBJ databases">
        <authorList>
            <person name="Florea S."/>
            <person name="Webb J.S."/>
            <person name="Jaromczyk J."/>
            <person name="Schardl C.L."/>
        </authorList>
    </citation>
    <scope>NUCLEOTIDE SEQUENCE [LARGE SCALE GENOMIC DNA]</scope>
    <source>
        <strain evidence="5">CDC-D5610</strain>
    </source>
</reference>